<dbReference type="EMBL" id="CP132508">
    <property type="protein sequence ID" value="WPD18863.1"/>
    <property type="molecule type" value="Genomic_DNA"/>
</dbReference>
<evidence type="ECO:0000313" key="2">
    <source>
        <dbReference type="EMBL" id="WPD18863.1"/>
    </source>
</evidence>
<organism evidence="2 3">
    <name type="scientific">Thermaerobacter composti</name>
    <dbReference type="NCBI Taxonomy" id="554949"/>
    <lineage>
        <taxon>Bacteria</taxon>
        <taxon>Bacillati</taxon>
        <taxon>Bacillota</taxon>
        <taxon>Clostridia</taxon>
        <taxon>Eubacteriales</taxon>
        <taxon>Clostridiales Family XVII. Incertae Sedis</taxon>
        <taxon>Thermaerobacter</taxon>
    </lineage>
</organism>
<protein>
    <recommendedName>
        <fullName evidence="4">Flagellar hook-length control protein FliK</fullName>
    </recommendedName>
</protein>
<feature type="compositionally biased region" description="Low complexity" evidence="1">
    <location>
        <begin position="11"/>
        <end position="43"/>
    </location>
</feature>
<feature type="compositionally biased region" description="Gly residues" evidence="1">
    <location>
        <begin position="49"/>
        <end position="60"/>
    </location>
</feature>
<name>A0ABZ0QPB9_9FIRM</name>
<proteinExistence type="predicted"/>
<reference evidence="2 3" key="1">
    <citation type="submission" date="2023-08" db="EMBL/GenBank/DDBJ databases">
        <title>Genome sequence of Thermaerobacter compostii strain Ins1, a spore-forming filamentous bacterium isolated from a deep geothermal reservoir.</title>
        <authorList>
            <person name="Bregnard D."/>
            <person name="Gonzalez D."/>
            <person name="Junier P."/>
        </authorList>
    </citation>
    <scope>NUCLEOTIDE SEQUENCE [LARGE SCALE GENOMIC DNA]</scope>
    <source>
        <strain evidence="2 3">Ins1</strain>
    </source>
</reference>
<dbReference type="RefSeq" id="WP_318750622.1">
    <property type="nucleotide sequence ID" value="NZ_CP132508.1"/>
</dbReference>
<accession>A0ABZ0QPB9</accession>
<keyword evidence="3" id="KW-1185">Reference proteome</keyword>
<gene>
    <name evidence="2" type="ORF">Q5761_10945</name>
</gene>
<feature type="compositionally biased region" description="Basic and acidic residues" evidence="1">
    <location>
        <begin position="1"/>
        <end position="10"/>
    </location>
</feature>
<evidence type="ECO:0000313" key="3">
    <source>
        <dbReference type="Proteomes" id="UP001304683"/>
    </source>
</evidence>
<sequence length="147" mass="14888">MGDSPGDRRLPAAPSQAGGDAGAPAPTTASAAAGRTWTAAADAVRPADGQGGRAGTGGGRPQPWAVQIGWELPHAGSWQVRVAGVGRRVFLHLVVDAPAATRLEDRGWDEAALRRLLEAWGLEPAGVSVRAVVPPTVAGTPADPGRP</sequence>
<dbReference type="Proteomes" id="UP001304683">
    <property type="component" value="Chromosome"/>
</dbReference>
<feature type="region of interest" description="Disordered" evidence="1">
    <location>
        <begin position="1"/>
        <end position="62"/>
    </location>
</feature>
<evidence type="ECO:0008006" key="4">
    <source>
        <dbReference type="Google" id="ProtNLM"/>
    </source>
</evidence>
<evidence type="ECO:0000256" key="1">
    <source>
        <dbReference type="SAM" id="MobiDB-lite"/>
    </source>
</evidence>